<dbReference type="PROSITE" id="PS51741">
    <property type="entry name" value="F_BAR"/>
    <property type="match status" value="1"/>
</dbReference>
<keyword evidence="2 3" id="KW-0728">SH3 domain</keyword>
<comment type="caution">
    <text evidence="8">The sequence shown here is derived from an EMBL/GenBank/DDBJ whole genome shotgun (WGS) entry which is preliminary data.</text>
</comment>
<evidence type="ECO:0000313" key="8">
    <source>
        <dbReference type="EMBL" id="KAL3078877.1"/>
    </source>
</evidence>
<dbReference type="InterPro" id="IPR027267">
    <property type="entry name" value="AH/BAR_dom_sf"/>
</dbReference>
<evidence type="ECO:0000256" key="2">
    <source>
        <dbReference type="ARBA" id="ARBA00022443"/>
    </source>
</evidence>
<keyword evidence="9" id="KW-1185">Reference proteome</keyword>
<organism evidence="8 9">
    <name type="scientific">Heterodera schachtii</name>
    <name type="common">Sugarbeet cyst nematode worm</name>
    <name type="synonym">Tylenchus schachtii</name>
    <dbReference type="NCBI Taxonomy" id="97005"/>
    <lineage>
        <taxon>Eukaryota</taxon>
        <taxon>Metazoa</taxon>
        <taxon>Ecdysozoa</taxon>
        <taxon>Nematoda</taxon>
        <taxon>Chromadorea</taxon>
        <taxon>Rhabditida</taxon>
        <taxon>Tylenchina</taxon>
        <taxon>Tylenchomorpha</taxon>
        <taxon>Tylenchoidea</taxon>
        <taxon>Heteroderidae</taxon>
        <taxon>Heteroderinae</taxon>
        <taxon>Heterodera</taxon>
    </lineage>
</organism>
<feature type="compositionally biased region" description="Polar residues" evidence="5">
    <location>
        <begin position="474"/>
        <end position="491"/>
    </location>
</feature>
<evidence type="ECO:0000256" key="4">
    <source>
        <dbReference type="PROSITE-ProRule" id="PRU01077"/>
    </source>
</evidence>
<evidence type="ECO:0000256" key="1">
    <source>
        <dbReference type="ARBA" id="ARBA00004184"/>
    </source>
</evidence>
<feature type="compositionally biased region" description="Basic and acidic residues" evidence="5">
    <location>
        <begin position="493"/>
        <end position="510"/>
    </location>
</feature>
<dbReference type="CDD" id="cd00174">
    <property type="entry name" value="SH3"/>
    <property type="match status" value="1"/>
</dbReference>
<feature type="domain" description="F-BAR" evidence="7">
    <location>
        <begin position="12"/>
        <end position="284"/>
    </location>
</feature>
<dbReference type="Pfam" id="PF00611">
    <property type="entry name" value="FCH"/>
    <property type="match status" value="1"/>
</dbReference>
<evidence type="ECO:0000313" key="9">
    <source>
        <dbReference type="Proteomes" id="UP001620645"/>
    </source>
</evidence>
<feature type="domain" description="SH3" evidence="6">
    <location>
        <begin position="549"/>
        <end position="610"/>
    </location>
</feature>
<dbReference type="InterPro" id="IPR001452">
    <property type="entry name" value="SH3_domain"/>
</dbReference>
<evidence type="ECO:0000259" key="7">
    <source>
        <dbReference type="PROSITE" id="PS51741"/>
    </source>
</evidence>
<dbReference type="SUPFAM" id="SSF50044">
    <property type="entry name" value="SH3-domain"/>
    <property type="match status" value="1"/>
</dbReference>
<feature type="compositionally biased region" description="Low complexity" evidence="5">
    <location>
        <begin position="393"/>
        <end position="405"/>
    </location>
</feature>
<dbReference type="Gene3D" id="1.20.1270.60">
    <property type="entry name" value="Arfaptin homology (AH) domain/BAR domain"/>
    <property type="match status" value="1"/>
</dbReference>
<dbReference type="GO" id="GO:0012505">
    <property type="term" value="C:endomembrane system"/>
    <property type="evidence" value="ECO:0007669"/>
    <property type="project" value="UniProtKB-SubCell"/>
</dbReference>
<dbReference type="SUPFAM" id="SSF103657">
    <property type="entry name" value="BAR/IMD domain-like"/>
    <property type="match status" value="1"/>
</dbReference>
<dbReference type="EMBL" id="JBICCN010000309">
    <property type="protein sequence ID" value="KAL3078877.1"/>
    <property type="molecule type" value="Genomic_DNA"/>
</dbReference>
<sequence length="613" mass="69194">MSSLPNLNTASLNVTPNGFWEIGSYKANVQRIHRGSDQLDEISRFIKERMTIENNYAKQLERWNDEWNHYSEKHLPDGSMKRSFALILDESKELAKVHSSVKERFNDEVLKTIELFKRDNYHRSTFRGFKEAKEMEDEFEKAQKQWKKLFDRMEVTKRTYHSAARTEKSMYIQYMNTKTDNAQTDGTEAKARERFEKCHKEVTRARTAYEQILKEITAYNGIYMENMAFVFEKCQQMEMKRLRFILEMLSGMQKILVDLVNPPKLVQLHSKLRQHFLSTTDATIGGDLKRWSLLHGVDCSTNWPHFEEYSAELRHFSVSKSRRMQQKEQQKPETGVVLTKKVVKDEDESPQNGSRFRSYLGEGAEDAGTIASSGSGGNLLRSAAKHHSIDSQLSAVSSSKSAWSKNGKTSQNNAIPTGNCQQRQKWTKKAETGMILVDNSNLTQQKPANAVDPLAVDLFPMVTPQKAEKETDKIGQSNAENGNGSPGTSSHGFGDHNGKRKDSISSDNERSLGSPMRQYEADSVGEQTENEEIADAYGADMAVDVPPPLPVGPAKALYDYVPIEGDEIGLVKGELLDIVSGPDHLGWCLGTKRDGSTGLFPAGYVLPLNQSRR</sequence>
<dbReference type="InterPro" id="IPR001060">
    <property type="entry name" value="FCH_dom"/>
</dbReference>
<keyword evidence="4" id="KW-0175">Coiled coil</keyword>
<evidence type="ECO:0000259" key="6">
    <source>
        <dbReference type="PROSITE" id="PS50002"/>
    </source>
</evidence>
<dbReference type="InterPro" id="IPR036028">
    <property type="entry name" value="SH3-like_dom_sf"/>
</dbReference>
<feature type="region of interest" description="Disordered" evidence="5">
    <location>
        <begin position="393"/>
        <end position="426"/>
    </location>
</feature>
<dbReference type="Proteomes" id="UP001620645">
    <property type="component" value="Unassembled WGS sequence"/>
</dbReference>
<dbReference type="AlphaFoldDB" id="A0ABD2IF90"/>
<gene>
    <name evidence="8" type="ORF">niasHS_014659</name>
</gene>
<dbReference type="Pfam" id="PF00018">
    <property type="entry name" value="SH3_1"/>
    <property type="match status" value="1"/>
</dbReference>
<proteinExistence type="predicted"/>
<dbReference type="PANTHER" id="PTHR23065">
    <property type="entry name" value="PROLINE-SERINE-THREONINE PHOSPHATASE INTERACTING PROTEIN 1"/>
    <property type="match status" value="1"/>
</dbReference>
<evidence type="ECO:0000256" key="3">
    <source>
        <dbReference type="PROSITE-ProRule" id="PRU00192"/>
    </source>
</evidence>
<dbReference type="PROSITE" id="PS50002">
    <property type="entry name" value="SH3"/>
    <property type="match status" value="1"/>
</dbReference>
<evidence type="ECO:0000256" key="5">
    <source>
        <dbReference type="SAM" id="MobiDB-lite"/>
    </source>
</evidence>
<name>A0ABD2IF90_HETSC</name>
<dbReference type="InterPro" id="IPR031160">
    <property type="entry name" value="F_BAR_dom"/>
</dbReference>
<comment type="subcellular location">
    <subcellularLocation>
        <location evidence="1">Endomembrane system</location>
        <topology evidence="1">Peripheral membrane protein</topology>
    </subcellularLocation>
</comment>
<dbReference type="FunFam" id="1.20.1270.60:FF:000009">
    <property type="entry name" value="Protein kinase C and casein kinase substrate in neurons 2"/>
    <property type="match status" value="1"/>
</dbReference>
<feature type="region of interest" description="Disordered" evidence="5">
    <location>
        <begin position="466"/>
        <end position="528"/>
    </location>
</feature>
<protein>
    <submittedName>
        <fullName evidence="8">Uncharacterized protein</fullName>
    </submittedName>
</protein>
<dbReference type="SMART" id="SM00326">
    <property type="entry name" value="SH3"/>
    <property type="match status" value="1"/>
</dbReference>
<reference evidence="8 9" key="1">
    <citation type="submission" date="2024-10" db="EMBL/GenBank/DDBJ databases">
        <authorList>
            <person name="Kim D."/>
        </authorList>
    </citation>
    <scope>NUCLEOTIDE SEQUENCE [LARGE SCALE GENOMIC DNA]</scope>
    <source>
        <strain evidence="8">Taebaek</strain>
    </source>
</reference>
<dbReference type="SMART" id="SM00055">
    <property type="entry name" value="FCH"/>
    <property type="match status" value="1"/>
</dbReference>
<accession>A0ABD2IF90</accession>
<feature type="compositionally biased region" description="Polar residues" evidence="5">
    <location>
        <begin position="406"/>
        <end position="424"/>
    </location>
</feature>
<dbReference type="Gene3D" id="2.30.30.40">
    <property type="entry name" value="SH3 Domains"/>
    <property type="match status" value="1"/>
</dbReference>
<dbReference type="PANTHER" id="PTHR23065:SF11">
    <property type="entry name" value="SYNDAPIN, ISOFORM C"/>
    <property type="match status" value="1"/>
</dbReference>